<reference evidence="1 2" key="1">
    <citation type="submission" date="2022-12" db="EMBL/GenBank/DDBJ databases">
        <title>Chromosome-level genome of Tegillarca granosa.</title>
        <authorList>
            <person name="Kim J."/>
        </authorList>
    </citation>
    <scope>NUCLEOTIDE SEQUENCE [LARGE SCALE GENOMIC DNA]</scope>
    <source>
        <strain evidence="1">Teg-2019</strain>
        <tissue evidence="1">Adductor muscle</tissue>
    </source>
</reference>
<comment type="caution">
    <text evidence="1">The sequence shown here is derived from an EMBL/GenBank/DDBJ whole genome shotgun (WGS) entry which is preliminary data.</text>
</comment>
<dbReference type="Gene3D" id="1.10.418.10">
    <property type="entry name" value="Calponin-like domain"/>
    <property type="match status" value="1"/>
</dbReference>
<dbReference type="InterPro" id="IPR036872">
    <property type="entry name" value="CH_dom_sf"/>
</dbReference>
<proteinExistence type="predicted"/>
<name>A0ABQ9EJD5_TEGGR</name>
<keyword evidence="2" id="KW-1185">Reference proteome</keyword>
<accession>A0ABQ9EJD5</accession>
<gene>
    <name evidence="1" type="ORF">KUTeg_015937</name>
</gene>
<evidence type="ECO:0000313" key="1">
    <source>
        <dbReference type="EMBL" id="KAJ8305392.1"/>
    </source>
</evidence>
<dbReference type="SUPFAM" id="SSF47576">
    <property type="entry name" value="Calponin-homology domain, CH-domain"/>
    <property type="match status" value="1"/>
</dbReference>
<protein>
    <submittedName>
        <fullName evidence="1">Uncharacterized protein</fullName>
    </submittedName>
</protein>
<sequence length="102" mass="11496">MLSESSCVESQLDTNNFQLATGLVLMSMNDNTFTGLMEIKMVSFTRRLHAALEVFPGNHSYRINVNAGRRVIDLFEDLKDGHNLISLLEVLAKDTLPRERGK</sequence>
<evidence type="ECO:0000313" key="2">
    <source>
        <dbReference type="Proteomes" id="UP001217089"/>
    </source>
</evidence>
<dbReference type="Proteomes" id="UP001217089">
    <property type="component" value="Unassembled WGS sequence"/>
</dbReference>
<organism evidence="1 2">
    <name type="scientific">Tegillarca granosa</name>
    <name type="common">Malaysian cockle</name>
    <name type="synonym">Anadara granosa</name>
    <dbReference type="NCBI Taxonomy" id="220873"/>
    <lineage>
        <taxon>Eukaryota</taxon>
        <taxon>Metazoa</taxon>
        <taxon>Spiralia</taxon>
        <taxon>Lophotrochozoa</taxon>
        <taxon>Mollusca</taxon>
        <taxon>Bivalvia</taxon>
        <taxon>Autobranchia</taxon>
        <taxon>Pteriomorphia</taxon>
        <taxon>Arcoida</taxon>
        <taxon>Arcoidea</taxon>
        <taxon>Arcidae</taxon>
        <taxon>Tegillarca</taxon>
    </lineage>
</organism>
<dbReference type="EMBL" id="JARBDR010000813">
    <property type="protein sequence ID" value="KAJ8305392.1"/>
    <property type="molecule type" value="Genomic_DNA"/>
</dbReference>